<dbReference type="FunFam" id="3.30.70.270:FF:000001">
    <property type="entry name" value="Diguanylate cyclase domain protein"/>
    <property type="match status" value="1"/>
</dbReference>
<keyword evidence="4 6" id="KW-1133">Transmembrane helix</keyword>
<evidence type="ECO:0008006" key="11">
    <source>
        <dbReference type="Google" id="ProtNLM"/>
    </source>
</evidence>
<dbReference type="PROSITE" id="PS50887">
    <property type="entry name" value="GGDEF"/>
    <property type="match status" value="1"/>
</dbReference>
<dbReference type="InterPro" id="IPR033479">
    <property type="entry name" value="dCache_1"/>
</dbReference>
<reference evidence="9 10" key="1">
    <citation type="submission" date="2010-04" db="EMBL/GenBank/DDBJ databases">
        <title>The genome of Herbaspirillum seropedicae SmR1, an endophytic, nitrogen-fixing, plant-growth promoting beta-Proteobacteria.</title>
        <authorList>
            <person name="Pedrosa F.O."/>
            <person name="Monteiro R.A."/>
            <person name="Wassem R."/>
            <person name="Cruz L.M."/>
            <person name="Ayub R.A."/>
            <person name="Colauto N.B."/>
            <person name="Fernandez M.A."/>
            <person name="Fungaro M.H.P."/>
            <person name="Grisard E.C."/>
            <person name="Hungria M."/>
            <person name="Madeira H.M.F."/>
            <person name="Nodari R.O."/>
            <person name="Osaku C.A."/>
            <person name="Petzl-Erler M.L."/>
            <person name="Terenzi H."/>
            <person name="Vieira L.G.E."/>
            <person name="Almeida M.I.M."/>
            <person name="Alves L.R."/>
            <person name="Arantes O.M.N."/>
            <person name="Balsanelli E."/>
            <person name="Barcellos F.G."/>
            <person name="Baura V.A."/>
            <person name="Binde D.R."/>
            <person name="Campo R.J."/>
            <person name="Chubatsu L.S."/>
            <person name="Chueire L.M.O."/>
            <person name="Ciferri R.R."/>
            <person name="Correa L.C."/>
            <person name="da Conceicao Silva J.L."/>
            <person name="Dabul A.N.G."/>
            <person name="Dambros B.P."/>
            <person name="Faoro H."/>
            <person name="Favetti A."/>
            <person name="Friedermann G."/>
            <person name="Furlaneto M.C."/>
            <person name="Gasques L.S."/>
            <person name="Gimenes C.C.T."/>
            <person name="Gioppo N.M.R."/>
            <person name="Glienke-Blanco C."/>
            <person name="Godoy L.P."/>
            <person name="Guerra M.P."/>
            <person name="Karp S."/>
            <person name="Kava-Cordeiro V."/>
            <person name="Margarido V.P."/>
            <person name="Mathioni S.M."/>
            <person name="Menck-Soares M.A."/>
            <person name="Murace N.K."/>
            <person name="Nicolas M.F."/>
            <person name="Oliveira C.E.C."/>
            <person name="Pagnan N.A.B."/>
            <person name="Pamphile J.A."/>
            <person name="Patussi E.V."/>
            <person name="Pereira L.F.P."/>
            <person name="Pereira-Ferrari L."/>
            <person name="Pinto F.G.S."/>
            <person name="Precoma C."/>
            <person name="Prioli A.J."/>
            <person name="Prioli S.M.A.P."/>
            <person name="Raittz R.T."/>
            <person name="Ramos H.J.O."/>
            <person name="Ribeiro E.M.S.F."/>
            <person name="Rigo L.U."/>
            <person name="Rocha C.L.M.S.C."/>
            <person name="Rocha S.N."/>
            <person name="Santos K."/>
            <person name="Satori D."/>
            <person name="Silva A.G."/>
            <person name="Simao R.C.G."/>
            <person name="Soares M.A.M."/>
            <person name="Souza E.M."/>
            <person name="Steffens M.B.R."/>
            <person name="Steindel M."/>
            <person name="Tadra-Sfeir M.Z."/>
            <person name="Takahashi E.K."/>
            <person name="Torres R.A."/>
            <person name="Valle J.S."/>
            <person name="Vernal J.I."/>
            <person name="Vilas-Boas L.A."/>
            <person name="Watanabe M.A.E."/>
            <person name="Weiss V.A."/>
            <person name="Yates M.A."/>
            <person name="Souza E.M."/>
        </authorList>
    </citation>
    <scope>NUCLEOTIDE SEQUENCE [LARGE SCALE GENOMIC DNA]</scope>
    <source>
        <strain evidence="9 10">SmR1</strain>
    </source>
</reference>
<evidence type="ECO:0000256" key="5">
    <source>
        <dbReference type="ARBA" id="ARBA00023136"/>
    </source>
</evidence>
<accession>D8IYU2</accession>
<feature type="transmembrane region" description="Helical" evidence="6">
    <location>
        <begin position="336"/>
        <end position="354"/>
    </location>
</feature>
<dbReference type="Pfam" id="PF00990">
    <property type="entry name" value="GGDEF"/>
    <property type="match status" value="1"/>
</dbReference>
<dbReference type="SUPFAM" id="SSF55073">
    <property type="entry name" value="Nucleotide cyclase"/>
    <property type="match status" value="1"/>
</dbReference>
<evidence type="ECO:0000256" key="1">
    <source>
        <dbReference type="ARBA" id="ARBA00004651"/>
    </source>
</evidence>
<comment type="subcellular location">
    <subcellularLocation>
        <location evidence="1">Cell membrane</location>
        <topology evidence="1">Multi-pass membrane protein</topology>
    </subcellularLocation>
</comment>
<dbReference type="InterPro" id="IPR043128">
    <property type="entry name" value="Rev_trsase/Diguanyl_cyclase"/>
</dbReference>
<organism evidence="9 10">
    <name type="scientific">Herbaspirillum seropedicae (strain SmR1)</name>
    <dbReference type="NCBI Taxonomy" id="757424"/>
    <lineage>
        <taxon>Bacteria</taxon>
        <taxon>Pseudomonadati</taxon>
        <taxon>Pseudomonadota</taxon>
        <taxon>Betaproteobacteria</taxon>
        <taxon>Burkholderiales</taxon>
        <taxon>Oxalobacteraceae</taxon>
        <taxon>Herbaspirillum</taxon>
    </lineage>
</organism>
<dbReference type="NCBIfam" id="TIGR00254">
    <property type="entry name" value="GGDEF"/>
    <property type="match status" value="1"/>
</dbReference>
<evidence type="ECO:0000256" key="3">
    <source>
        <dbReference type="ARBA" id="ARBA00022692"/>
    </source>
</evidence>
<evidence type="ECO:0000313" key="10">
    <source>
        <dbReference type="Proteomes" id="UP000000329"/>
    </source>
</evidence>
<dbReference type="EMBL" id="CP002039">
    <property type="protein sequence ID" value="ADJ64277.1"/>
    <property type="molecule type" value="Genomic_DNA"/>
</dbReference>
<dbReference type="Pfam" id="PF00672">
    <property type="entry name" value="HAMP"/>
    <property type="match status" value="1"/>
</dbReference>
<keyword evidence="2" id="KW-1003">Cell membrane</keyword>
<dbReference type="Gene3D" id="3.30.450.20">
    <property type="entry name" value="PAS domain"/>
    <property type="match status" value="1"/>
</dbReference>
<dbReference type="STRING" id="757424.Hsero_2782"/>
<dbReference type="GO" id="GO:0005886">
    <property type="term" value="C:plasma membrane"/>
    <property type="evidence" value="ECO:0007669"/>
    <property type="project" value="UniProtKB-SubCell"/>
</dbReference>
<dbReference type="CDD" id="cd01949">
    <property type="entry name" value="GGDEF"/>
    <property type="match status" value="1"/>
</dbReference>
<feature type="transmembrane region" description="Helical" evidence="6">
    <location>
        <begin position="50"/>
        <end position="72"/>
    </location>
</feature>
<dbReference type="Gene3D" id="3.30.70.270">
    <property type="match status" value="1"/>
</dbReference>
<feature type="domain" description="GGDEF" evidence="8">
    <location>
        <begin position="440"/>
        <end position="574"/>
    </location>
</feature>
<evidence type="ECO:0000259" key="7">
    <source>
        <dbReference type="PROSITE" id="PS50885"/>
    </source>
</evidence>
<dbReference type="SMART" id="SM00304">
    <property type="entry name" value="HAMP"/>
    <property type="match status" value="1"/>
</dbReference>
<dbReference type="SMART" id="SM00267">
    <property type="entry name" value="GGDEF"/>
    <property type="match status" value="1"/>
</dbReference>
<evidence type="ECO:0000256" key="6">
    <source>
        <dbReference type="SAM" id="Phobius"/>
    </source>
</evidence>
<dbReference type="PROSITE" id="PS50885">
    <property type="entry name" value="HAMP"/>
    <property type="match status" value="1"/>
</dbReference>
<dbReference type="Proteomes" id="UP000000329">
    <property type="component" value="Chromosome"/>
</dbReference>
<dbReference type="CDD" id="cd06225">
    <property type="entry name" value="HAMP"/>
    <property type="match status" value="1"/>
</dbReference>
<dbReference type="AlphaFoldDB" id="D8IYU2"/>
<name>D8IYU2_HERSS</name>
<dbReference type="PANTHER" id="PTHR46663">
    <property type="entry name" value="DIGUANYLATE CYCLASE DGCT-RELATED"/>
    <property type="match status" value="1"/>
</dbReference>
<evidence type="ECO:0000259" key="8">
    <source>
        <dbReference type="PROSITE" id="PS50887"/>
    </source>
</evidence>
<gene>
    <name evidence="9" type="ordered locus">Hsero_2782</name>
</gene>
<dbReference type="eggNOG" id="COG2199">
    <property type="taxonomic scope" value="Bacteria"/>
</dbReference>
<dbReference type="CDD" id="cd18774">
    <property type="entry name" value="PDC2_HK_sensor"/>
    <property type="match status" value="1"/>
</dbReference>
<dbReference type="KEGG" id="hse:Hsero_2782"/>
<dbReference type="InterPro" id="IPR003660">
    <property type="entry name" value="HAMP_dom"/>
</dbReference>
<keyword evidence="3 6" id="KW-0812">Transmembrane</keyword>
<feature type="domain" description="HAMP" evidence="7">
    <location>
        <begin position="351"/>
        <end position="404"/>
    </location>
</feature>
<evidence type="ECO:0000256" key="2">
    <source>
        <dbReference type="ARBA" id="ARBA00022475"/>
    </source>
</evidence>
<dbReference type="PANTHER" id="PTHR46663:SF2">
    <property type="entry name" value="GGDEF DOMAIN-CONTAINING PROTEIN"/>
    <property type="match status" value="1"/>
</dbReference>
<keyword evidence="10" id="KW-1185">Reference proteome</keyword>
<evidence type="ECO:0000256" key="4">
    <source>
        <dbReference type="ARBA" id="ARBA00022989"/>
    </source>
</evidence>
<dbReference type="Pfam" id="PF02743">
    <property type="entry name" value="dCache_1"/>
    <property type="match status" value="1"/>
</dbReference>
<dbReference type="InterPro" id="IPR000160">
    <property type="entry name" value="GGDEF_dom"/>
</dbReference>
<dbReference type="CDD" id="cd12914">
    <property type="entry name" value="PDC1_DGC_like"/>
    <property type="match status" value="1"/>
</dbReference>
<dbReference type="SUPFAM" id="SSF158472">
    <property type="entry name" value="HAMP domain-like"/>
    <property type="match status" value="1"/>
</dbReference>
<proteinExistence type="predicted"/>
<dbReference type="GO" id="GO:0003824">
    <property type="term" value="F:catalytic activity"/>
    <property type="evidence" value="ECO:0007669"/>
    <property type="project" value="UniProtKB-ARBA"/>
</dbReference>
<dbReference type="InterPro" id="IPR029787">
    <property type="entry name" value="Nucleotide_cyclase"/>
</dbReference>
<dbReference type="HOGENOM" id="CLU_000445_134_1_4"/>
<dbReference type="InterPro" id="IPR052163">
    <property type="entry name" value="DGC-Regulatory_Protein"/>
</dbReference>
<evidence type="ECO:0000313" key="9">
    <source>
        <dbReference type="EMBL" id="ADJ64277.1"/>
    </source>
</evidence>
<dbReference type="Gene3D" id="6.10.340.10">
    <property type="match status" value="1"/>
</dbReference>
<dbReference type="GO" id="GO:0007165">
    <property type="term" value="P:signal transduction"/>
    <property type="evidence" value="ECO:0007669"/>
    <property type="project" value="InterPro"/>
</dbReference>
<sequence length="601" mass="64864">MAKCRFGATNRRAALGGAGAARVVTQIAALQTTTTTRPHSMKIKRFDCSLVTRLVLFGLMLIGISAVLRYHILIGFLEKEQAQVAADQQSIIASYLAQDIGYRVQERVRYLERLALHLPADRLEDGHAMQAWLREHQELQPLFAQGMFVAAANGQILVDYPTLNGRRALSLADYPDFKRVLQGATVICPPLLSPATGRPIMAVLTPVRDAHGRVVGILGGSTELTAAGFLDHLQRAQLGPTGSFLLISPEQRMIVASSDEALVYTRLPATGQDLLMDQALQGFRGNGVGLAANGVNEIKAFAPVPGTSWLVAATLPLAAALPTVERTRALIARGGLIQAAMVVLLVVLAYLWFFRPLRRAAALADRMTRGELPLSPLPVDRRDEVGQLTMAFNGLLARLKLHQAELQHQAHHDVLTGLPNRMMLAERMQAALTHACRERNGVGLLFLDLDGFKPINDTLGHKAGDQVLQEITRRLRQVARHGDTLARVGGDEFVLLVTDLRLPFEQGAQALAEKCIKTVSEPICLDQRQYRLGVSVGIAVCDGSCDADSLLQAADQAMYAAKANGRGCYVIAPARPACANTALSAPAETAGTTRPADSAHS</sequence>
<keyword evidence="5 6" id="KW-0472">Membrane</keyword>
<protein>
    <recommendedName>
        <fullName evidence="11">Diguanylate cyclase</fullName>
    </recommendedName>
</protein>